<accession>A0AAV7D753</accession>
<feature type="region of interest" description="Disordered" evidence="3">
    <location>
        <begin position="172"/>
        <end position="208"/>
    </location>
</feature>
<dbReference type="PANTHER" id="PTHR22406:SF4">
    <property type="entry name" value="SLAIN MOTIF-CONTAINING PROTEIN 2"/>
    <property type="match status" value="1"/>
</dbReference>
<dbReference type="GO" id="GO:0031122">
    <property type="term" value="P:cytoplasmic microtubule organization"/>
    <property type="evidence" value="ECO:0007669"/>
    <property type="project" value="TreeGrafter"/>
</dbReference>
<evidence type="ECO:0000256" key="1">
    <source>
        <dbReference type="ARBA" id="ARBA00006652"/>
    </source>
</evidence>
<name>A0AAV7D753_ENGPU</name>
<dbReference type="GO" id="GO:0035371">
    <property type="term" value="C:microtubule plus-end"/>
    <property type="evidence" value="ECO:0007669"/>
    <property type="project" value="TreeGrafter"/>
</dbReference>
<dbReference type="EMBL" id="WNYA01000001">
    <property type="protein sequence ID" value="KAG8591827.1"/>
    <property type="molecule type" value="Genomic_DNA"/>
</dbReference>
<keyword evidence="5" id="KW-1185">Reference proteome</keyword>
<feature type="compositionally biased region" description="Basic residues" evidence="3">
    <location>
        <begin position="286"/>
        <end position="296"/>
    </location>
</feature>
<feature type="compositionally biased region" description="Acidic residues" evidence="3">
    <location>
        <begin position="255"/>
        <end position="267"/>
    </location>
</feature>
<dbReference type="AlphaFoldDB" id="A0AAV7D753"/>
<dbReference type="GO" id="GO:0031116">
    <property type="term" value="P:positive regulation of microtubule polymerization"/>
    <property type="evidence" value="ECO:0007669"/>
    <property type="project" value="TreeGrafter"/>
</dbReference>
<keyword evidence="2" id="KW-0175">Coiled coil</keyword>
<evidence type="ECO:0008006" key="6">
    <source>
        <dbReference type="Google" id="ProtNLM"/>
    </source>
</evidence>
<gene>
    <name evidence="4" type="ORF">GDO81_000319</name>
</gene>
<feature type="compositionally biased region" description="Polar residues" evidence="3">
    <location>
        <begin position="433"/>
        <end position="448"/>
    </location>
</feature>
<dbReference type="Proteomes" id="UP000824782">
    <property type="component" value="Unassembled WGS sequence"/>
</dbReference>
<feature type="compositionally biased region" description="Low complexity" evidence="3">
    <location>
        <begin position="187"/>
        <end position="197"/>
    </location>
</feature>
<feature type="region of interest" description="Disordered" evidence="3">
    <location>
        <begin position="26"/>
        <end position="73"/>
    </location>
</feature>
<evidence type="ECO:0000256" key="2">
    <source>
        <dbReference type="ARBA" id="ARBA00023054"/>
    </source>
</evidence>
<reference evidence="4" key="1">
    <citation type="thesis" date="2020" institute="ProQuest LLC" country="789 East Eisenhower Parkway, Ann Arbor, MI, USA">
        <title>Comparative Genomics and Chromosome Evolution.</title>
        <authorList>
            <person name="Mudd A.B."/>
        </authorList>
    </citation>
    <scope>NUCLEOTIDE SEQUENCE</scope>
    <source>
        <strain evidence="4">237g6f4</strain>
        <tissue evidence="4">Blood</tissue>
    </source>
</reference>
<dbReference type="Pfam" id="PF15301">
    <property type="entry name" value="SLAIN"/>
    <property type="match status" value="2"/>
</dbReference>
<comment type="caution">
    <text evidence="4">The sequence shown here is derived from an EMBL/GenBank/DDBJ whole genome shotgun (WGS) entry which is preliminary data.</text>
</comment>
<dbReference type="InterPro" id="IPR026179">
    <property type="entry name" value="Slain"/>
</dbReference>
<comment type="similarity">
    <text evidence="1">Belongs to the SLAIN motif-containing family.</text>
</comment>
<organism evidence="4 5">
    <name type="scientific">Engystomops pustulosus</name>
    <name type="common">Tungara frog</name>
    <name type="synonym">Physalaemus pustulosus</name>
    <dbReference type="NCBI Taxonomy" id="76066"/>
    <lineage>
        <taxon>Eukaryota</taxon>
        <taxon>Metazoa</taxon>
        <taxon>Chordata</taxon>
        <taxon>Craniata</taxon>
        <taxon>Vertebrata</taxon>
        <taxon>Euteleostomi</taxon>
        <taxon>Amphibia</taxon>
        <taxon>Batrachia</taxon>
        <taxon>Anura</taxon>
        <taxon>Neobatrachia</taxon>
        <taxon>Hyloidea</taxon>
        <taxon>Leptodactylidae</taxon>
        <taxon>Leiuperinae</taxon>
        <taxon>Engystomops</taxon>
    </lineage>
</organism>
<feature type="compositionally biased region" description="Polar residues" evidence="3">
    <location>
        <begin position="370"/>
        <end position="379"/>
    </location>
</feature>
<sequence length="486" mass="53034">MEDVNSNMNADLEVRKLQELVKKLEKQNEQLRSRSTLVPNSPRATSAPPAPRPQPAPASMLLLGTGPAGARGDGAAWEEFMEAVAEERRKELESGLLLDQVLPLRPDELERMVDFQEEESWLYTSPKKRLSSSQSSISPLVWCRQVFDSPTPDLESAKKSLIHRLDQTMSGHYRNSSERIPPPVSPPSSVDSELSTSEMDEDSVGSGYKLNDVTDVQILARMQEESLRQEYAATASRRSSGSSCHSMRRGTYSDQELDAQSLEDDEDAVQHSAHLSVSRFSPSPRHSPRPSPRHSPRNSPRSRSPARNLEYRGSSPQPILSRLQQPRLSLQGHATDMQTNVVKNEEKLRRSLPNLSRVTGAQTVEAVKNSRSLESNLQVPNGGASRGPSSSIPSPCKFRSPAAPSPLALRQPMKALSNPGSQLTQEAVAAVQNYPTSGPPSNQQSGSASPVPRASTPVRSGLPRPSTPSGGGIPVPRSKLAQPVRR</sequence>
<evidence type="ECO:0000256" key="3">
    <source>
        <dbReference type="SAM" id="MobiDB-lite"/>
    </source>
</evidence>
<proteinExistence type="inferred from homology"/>
<evidence type="ECO:0000313" key="4">
    <source>
        <dbReference type="EMBL" id="KAG8591827.1"/>
    </source>
</evidence>
<protein>
    <recommendedName>
        <fullName evidence="6">SLAIN motif family member 2</fullName>
    </recommendedName>
</protein>
<feature type="compositionally biased region" description="Low complexity" evidence="3">
    <location>
        <begin position="297"/>
        <end position="307"/>
    </location>
</feature>
<dbReference type="PANTHER" id="PTHR22406">
    <property type="entry name" value="NASCENT POLYPEPTIDE-ASSOCIATED COMPLEX SUBUNIT ALPHA, MUSCLE-SPECIFIC FORM"/>
    <property type="match status" value="1"/>
</dbReference>
<dbReference type="GO" id="GO:0007020">
    <property type="term" value="P:microtubule nucleation"/>
    <property type="evidence" value="ECO:0007669"/>
    <property type="project" value="TreeGrafter"/>
</dbReference>
<feature type="region of interest" description="Disordered" evidence="3">
    <location>
        <begin position="230"/>
        <end position="319"/>
    </location>
</feature>
<feature type="compositionally biased region" description="Low complexity" evidence="3">
    <location>
        <begin position="236"/>
        <end position="245"/>
    </location>
</feature>
<evidence type="ECO:0000313" key="5">
    <source>
        <dbReference type="Proteomes" id="UP000824782"/>
    </source>
</evidence>
<feature type="region of interest" description="Disordered" evidence="3">
    <location>
        <begin position="370"/>
        <end position="486"/>
    </location>
</feature>